<feature type="domain" description="Glucose-methanol-choline oxidoreductase N-terminal" evidence="5">
    <location>
        <begin position="279"/>
        <end position="293"/>
    </location>
</feature>
<reference evidence="7" key="1">
    <citation type="submission" date="2025-08" db="UniProtKB">
        <authorList>
            <consortium name="RefSeq"/>
        </authorList>
    </citation>
    <scope>IDENTIFICATION</scope>
</reference>
<dbReference type="Pfam" id="PF00732">
    <property type="entry name" value="GMC_oxred_N"/>
    <property type="match status" value="1"/>
</dbReference>
<dbReference type="InterPro" id="IPR036188">
    <property type="entry name" value="FAD/NAD-bd_sf"/>
</dbReference>
<feature type="binding site" evidence="2">
    <location>
        <position position="106"/>
    </location>
    <ligand>
        <name>FAD</name>
        <dbReference type="ChEBI" id="CHEBI:57692"/>
    </ligand>
</feature>
<dbReference type="KEGG" id="csol:105365364"/>
<keyword evidence="3" id="KW-0285">Flavoprotein</keyword>
<dbReference type="GO" id="GO:0050660">
    <property type="term" value="F:flavin adenine dinucleotide binding"/>
    <property type="evidence" value="ECO:0007669"/>
    <property type="project" value="InterPro"/>
</dbReference>
<dbReference type="PANTHER" id="PTHR11552">
    <property type="entry name" value="GLUCOSE-METHANOL-CHOLINE GMC OXIDOREDUCTASE"/>
    <property type="match status" value="1"/>
</dbReference>
<comment type="similarity">
    <text evidence="1 3">Belongs to the GMC oxidoreductase family.</text>
</comment>
<dbReference type="GeneID" id="105365364"/>
<dbReference type="PANTHER" id="PTHR11552:SF226">
    <property type="entry name" value="RE28171P"/>
    <property type="match status" value="1"/>
</dbReference>
<keyword evidence="2 3" id="KW-0274">FAD</keyword>
<keyword evidence="6" id="KW-1185">Reference proteome</keyword>
<evidence type="ECO:0000256" key="3">
    <source>
        <dbReference type="RuleBase" id="RU003968"/>
    </source>
</evidence>
<dbReference type="PIRSF" id="PIRSF000137">
    <property type="entry name" value="Alcohol_oxidase"/>
    <property type="match status" value="1"/>
</dbReference>
<comment type="cofactor">
    <cofactor evidence="2">
        <name>FAD</name>
        <dbReference type="ChEBI" id="CHEBI:57692"/>
    </cofactor>
</comment>
<dbReference type="PROSITE" id="PS00623">
    <property type="entry name" value="GMC_OXRED_1"/>
    <property type="match status" value="1"/>
</dbReference>
<dbReference type="AlphaFoldDB" id="A0AAJ7DZ71"/>
<dbReference type="Gene3D" id="3.50.50.60">
    <property type="entry name" value="FAD/NAD(P)-binding domain"/>
    <property type="match status" value="1"/>
</dbReference>
<dbReference type="Proteomes" id="UP000695007">
    <property type="component" value="Unplaced"/>
</dbReference>
<dbReference type="InterPro" id="IPR000172">
    <property type="entry name" value="GMC_OxRdtase_N"/>
</dbReference>
<evidence type="ECO:0000256" key="2">
    <source>
        <dbReference type="PIRSR" id="PIRSR000137-2"/>
    </source>
</evidence>
<accession>A0AAJ7DZ71</accession>
<organism evidence="6 7">
    <name type="scientific">Ceratosolen solmsi marchali</name>
    <dbReference type="NCBI Taxonomy" id="326594"/>
    <lineage>
        <taxon>Eukaryota</taxon>
        <taxon>Metazoa</taxon>
        <taxon>Ecdysozoa</taxon>
        <taxon>Arthropoda</taxon>
        <taxon>Hexapoda</taxon>
        <taxon>Insecta</taxon>
        <taxon>Pterygota</taxon>
        <taxon>Neoptera</taxon>
        <taxon>Endopterygota</taxon>
        <taxon>Hymenoptera</taxon>
        <taxon>Apocrita</taxon>
        <taxon>Proctotrupomorpha</taxon>
        <taxon>Chalcidoidea</taxon>
        <taxon>Agaonidae</taxon>
        <taxon>Agaoninae</taxon>
        <taxon>Ceratosolen</taxon>
    </lineage>
</organism>
<dbReference type="PROSITE" id="PS00624">
    <property type="entry name" value="GMC_OXRED_2"/>
    <property type="match status" value="1"/>
</dbReference>
<name>A0AAJ7DZ71_9HYME</name>
<dbReference type="SUPFAM" id="SSF51905">
    <property type="entry name" value="FAD/NAD(P)-binding domain"/>
    <property type="match status" value="1"/>
</dbReference>
<dbReference type="SUPFAM" id="SSF54373">
    <property type="entry name" value="FAD-linked reductases, C-terminal domain"/>
    <property type="match status" value="1"/>
</dbReference>
<evidence type="ECO:0000313" key="7">
    <source>
        <dbReference type="RefSeq" id="XP_011501809.1"/>
    </source>
</evidence>
<protein>
    <submittedName>
        <fullName evidence="7">Glucose dehydrogenase [FAD, quinone]</fullName>
    </submittedName>
</protein>
<dbReference type="RefSeq" id="XP_011501809.1">
    <property type="nucleotide sequence ID" value="XM_011503507.1"/>
</dbReference>
<gene>
    <name evidence="7" type="primary">LOC105365364</name>
</gene>
<dbReference type="Pfam" id="PF05199">
    <property type="entry name" value="GMC_oxred_C"/>
    <property type="match status" value="1"/>
</dbReference>
<evidence type="ECO:0000259" key="4">
    <source>
        <dbReference type="PROSITE" id="PS00623"/>
    </source>
</evidence>
<dbReference type="InterPro" id="IPR012132">
    <property type="entry name" value="GMC_OxRdtase"/>
</dbReference>
<feature type="domain" description="Glucose-methanol-choline oxidoreductase N-terminal" evidence="4">
    <location>
        <begin position="104"/>
        <end position="127"/>
    </location>
</feature>
<dbReference type="InterPro" id="IPR007867">
    <property type="entry name" value="GMC_OxRtase_C"/>
</dbReference>
<dbReference type="GO" id="GO:0016614">
    <property type="term" value="F:oxidoreductase activity, acting on CH-OH group of donors"/>
    <property type="evidence" value="ECO:0007669"/>
    <property type="project" value="InterPro"/>
</dbReference>
<evidence type="ECO:0000259" key="5">
    <source>
        <dbReference type="PROSITE" id="PS00624"/>
    </source>
</evidence>
<sequence>MFRYNSIDPESHPINQRQLFRTYDFIVIGGGSAGAVVASRLSEIPDWNVLLLEAGGDENEVSDVPALTGYMQLSEFDWMYQTAPPTNSAYCLAMVGDRCNWPRGKVLGGSSVLNAMIYVRGNRRDYDNWERLGNPGWSYDHVLPYFLKSEDNRNPYLARTPYHNTGGYLTVQETPWRTPMSIAFLQAASELGYNICDINGANQTGFMITQATIRRGSRCSTAKAFLRPVRNRKNLHIAMNAQALKVTFNSNNRATGVEFLRNGRRHHVRVRREVVMSAGAIGSPQLLMLSGLGPEEHLNDLGIPVLSNLRVGDHLQDHVGLGGLTFLINEPITFKKDRFQTPAVVMEYILNERGPMTTQGVEGLAFVNTRYADPTGDFPDMQFHFAPSSISSDGGDQIRKILALRDSVYNTMYKPIQNAEAWSILPLLLRPKSSGWIRLKSRNPMVYPEIVPNYFTHKEDMDVLVDGIRIAMEISNSSAFQRFGSRPLTIKMPGCQPFPFDTYEYWECAIRHFTFTIYHPTGTCKMGPKTDKTAVVDPRLRVYGVKGLRVVDASIMPEIVSGNPNAPTIMIGEKASDMIKEDWRMLKRETSK</sequence>
<proteinExistence type="inferred from homology"/>
<evidence type="ECO:0000256" key="1">
    <source>
        <dbReference type="ARBA" id="ARBA00010790"/>
    </source>
</evidence>
<evidence type="ECO:0000313" key="6">
    <source>
        <dbReference type="Proteomes" id="UP000695007"/>
    </source>
</evidence>
<dbReference type="Gene3D" id="3.30.560.10">
    <property type="entry name" value="Glucose Oxidase, domain 3"/>
    <property type="match status" value="1"/>
</dbReference>